<evidence type="ECO:0000256" key="7">
    <source>
        <dbReference type="ARBA" id="ARBA00022741"/>
    </source>
</evidence>
<feature type="domain" description="ABC transporter" evidence="11">
    <location>
        <begin position="1"/>
        <end position="236"/>
    </location>
</feature>
<dbReference type="InterPro" id="IPR003439">
    <property type="entry name" value="ABC_transporter-like_ATP-bd"/>
</dbReference>
<name>A0A1H9I5X5_9BACI</name>
<dbReference type="Gene3D" id="3.40.50.300">
    <property type="entry name" value="P-loop containing nucleotide triphosphate hydrolases"/>
    <property type="match status" value="2"/>
</dbReference>
<dbReference type="AlphaFoldDB" id="A0A1H9I5X5"/>
<keyword evidence="3" id="KW-0813">Transport</keyword>
<dbReference type="SMART" id="SM00382">
    <property type="entry name" value="AAA"/>
    <property type="match status" value="2"/>
</dbReference>
<keyword evidence="5" id="KW-0762">Sugar transport</keyword>
<sequence>MKGISKSFVGNKVLHEVDFEVKSGEVHALLGENGAGKSTLMKILTGIYARDEGEVLVKGEPVHFQNTKESEEKGIAVIHQELNIIPYLTVMENMFLGREIKYGKTGFINKKKMIEKSKEYLGQLGVEIDPLTPAKELSVGQQQMVEIAKALSLNAELIVMDEPTAALTDREIERLFEVIDRLRSKGVGVVYISHRMEEIFKICDRISVLRDGEYIGTRDVEGADYDEIIRMLVGRQLGTLFPERETVVGSIRMKVDKLSSDIFQDVSFELKEGEILGVAGLMGAGRSEIMEALFGYREVQSGKVYINGKETKINNPLDAIKAGIGFVTEDRKEEGLVLSMSVRENFTLTNLKDRSNYSVISNQKERDFVNGMIERFNVKTSGMEQEVKSLSGGNQQKIVIGKWLGINPKILILDEPTRGVDIGAKKEIYQIMNELTQQGVSIIMISSELPEVLGMSDRILVIHEGQISAELNRDEADQEKIMYAATGGE</sequence>
<keyword evidence="4" id="KW-1003">Cell membrane</keyword>
<dbReference type="CDD" id="cd03216">
    <property type="entry name" value="ABC_Carb_Monos_I"/>
    <property type="match status" value="1"/>
</dbReference>
<dbReference type="PANTHER" id="PTHR43790:SF3">
    <property type="entry name" value="D-ALLOSE IMPORT ATP-BINDING PROTEIN ALSA-RELATED"/>
    <property type="match status" value="1"/>
</dbReference>
<evidence type="ECO:0000256" key="1">
    <source>
        <dbReference type="ARBA" id="ARBA00004202"/>
    </source>
</evidence>
<evidence type="ECO:0000256" key="8">
    <source>
        <dbReference type="ARBA" id="ARBA00022840"/>
    </source>
</evidence>
<gene>
    <name evidence="12" type="ORF">SAMN05216362_1235</name>
</gene>
<dbReference type="InterPro" id="IPR017871">
    <property type="entry name" value="ABC_transporter-like_CS"/>
</dbReference>
<comment type="subcellular location">
    <subcellularLocation>
        <location evidence="2">Cell inner membrane</location>
    </subcellularLocation>
    <subcellularLocation>
        <location evidence="1">Cell membrane</location>
        <topology evidence="1">Peripheral membrane protein</topology>
    </subcellularLocation>
</comment>
<dbReference type="EMBL" id="FOES01000023">
    <property type="protein sequence ID" value="SEQ69815.1"/>
    <property type="molecule type" value="Genomic_DNA"/>
</dbReference>
<dbReference type="GO" id="GO:0005886">
    <property type="term" value="C:plasma membrane"/>
    <property type="evidence" value="ECO:0007669"/>
    <property type="project" value="UniProtKB-SubCell"/>
</dbReference>
<evidence type="ECO:0000256" key="5">
    <source>
        <dbReference type="ARBA" id="ARBA00022597"/>
    </source>
</evidence>
<dbReference type="CDD" id="cd03215">
    <property type="entry name" value="ABC_Carb_Monos_II"/>
    <property type="match status" value="1"/>
</dbReference>
<dbReference type="GO" id="GO:0015749">
    <property type="term" value="P:monosaccharide transmembrane transport"/>
    <property type="evidence" value="ECO:0007669"/>
    <property type="project" value="UniProtKB-ARBA"/>
</dbReference>
<evidence type="ECO:0000256" key="2">
    <source>
        <dbReference type="ARBA" id="ARBA00004533"/>
    </source>
</evidence>
<keyword evidence="10" id="KW-0472">Membrane</keyword>
<keyword evidence="8 12" id="KW-0067">ATP-binding</keyword>
<dbReference type="Pfam" id="PF00005">
    <property type="entry name" value="ABC_tran"/>
    <property type="match status" value="2"/>
</dbReference>
<dbReference type="InterPro" id="IPR003593">
    <property type="entry name" value="AAA+_ATPase"/>
</dbReference>
<evidence type="ECO:0000256" key="10">
    <source>
        <dbReference type="ARBA" id="ARBA00023136"/>
    </source>
</evidence>
<organism evidence="12 13">
    <name type="scientific">Piscibacillus halophilus</name>
    <dbReference type="NCBI Taxonomy" id="571933"/>
    <lineage>
        <taxon>Bacteria</taxon>
        <taxon>Bacillati</taxon>
        <taxon>Bacillota</taxon>
        <taxon>Bacilli</taxon>
        <taxon>Bacillales</taxon>
        <taxon>Bacillaceae</taxon>
        <taxon>Piscibacillus</taxon>
    </lineage>
</organism>
<dbReference type="InterPro" id="IPR050107">
    <property type="entry name" value="ABC_carbohydrate_import_ATPase"/>
</dbReference>
<dbReference type="GO" id="GO:0005524">
    <property type="term" value="F:ATP binding"/>
    <property type="evidence" value="ECO:0007669"/>
    <property type="project" value="UniProtKB-KW"/>
</dbReference>
<dbReference type="STRING" id="571933.SAMN05216362_1235"/>
<protein>
    <submittedName>
        <fullName evidence="12">Ribose ABC transporter ATP-binding protein</fullName>
    </submittedName>
</protein>
<keyword evidence="7" id="KW-0547">Nucleotide-binding</keyword>
<dbReference type="PANTHER" id="PTHR43790">
    <property type="entry name" value="CARBOHYDRATE TRANSPORT ATP-BINDING PROTEIN MG119-RELATED"/>
    <property type="match status" value="1"/>
</dbReference>
<evidence type="ECO:0000259" key="11">
    <source>
        <dbReference type="PROSITE" id="PS50893"/>
    </source>
</evidence>
<evidence type="ECO:0000256" key="6">
    <source>
        <dbReference type="ARBA" id="ARBA00022737"/>
    </source>
</evidence>
<dbReference type="FunFam" id="3.40.50.300:FF:000127">
    <property type="entry name" value="Ribose import ATP-binding protein RbsA"/>
    <property type="match status" value="1"/>
</dbReference>
<feature type="domain" description="ABC transporter" evidence="11">
    <location>
        <begin position="246"/>
        <end position="489"/>
    </location>
</feature>
<evidence type="ECO:0000256" key="4">
    <source>
        <dbReference type="ARBA" id="ARBA00022475"/>
    </source>
</evidence>
<accession>A0A1H9I5X5</accession>
<dbReference type="PROSITE" id="PS00211">
    <property type="entry name" value="ABC_TRANSPORTER_1"/>
    <property type="match status" value="2"/>
</dbReference>
<reference evidence="12 13" key="1">
    <citation type="submission" date="2016-10" db="EMBL/GenBank/DDBJ databases">
        <authorList>
            <person name="de Groot N.N."/>
        </authorList>
    </citation>
    <scope>NUCLEOTIDE SEQUENCE [LARGE SCALE GENOMIC DNA]</scope>
    <source>
        <strain evidence="12 13">DSM 21633</strain>
    </source>
</reference>
<dbReference type="PROSITE" id="PS50893">
    <property type="entry name" value="ABC_TRANSPORTER_2"/>
    <property type="match status" value="2"/>
</dbReference>
<evidence type="ECO:0000256" key="3">
    <source>
        <dbReference type="ARBA" id="ARBA00022448"/>
    </source>
</evidence>
<keyword evidence="9" id="KW-1278">Translocase</keyword>
<dbReference type="GO" id="GO:0016887">
    <property type="term" value="F:ATP hydrolysis activity"/>
    <property type="evidence" value="ECO:0007669"/>
    <property type="project" value="InterPro"/>
</dbReference>
<evidence type="ECO:0000313" key="13">
    <source>
        <dbReference type="Proteomes" id="UP000199427"/>
    </source>
</evidence>
<proteinExistence type="predicted"/>
<dbReference type="SUPFAM" id="SSF52540">
    <property type="entry name" value="P-loop containing nucleoside triphosphate hydrolases"/>
    <property type="match status" value="2"/>
</dbReference>
<evidence type="ECO:0000256" key="9">
    <source>
        <dbReference type="ARBA" id="ARBA00022967"/>
    </source>
</evidence>
<dbReference type="Proteomes" id="UP000199427">
    <property type="component" value="Unassembled WGS sequence"/>
</dbReference>
<dbReference type="InterPro" id="IPR027417">
    <property type="entry name" value="P-loop_NTPase"/>
</dbReference>
<evidence type="ECO:0000313" key="12">
    <source>
        <dbReference type="EMBL" id="SEQ69815.1"/>
    </source>
</evidence>
<dbReference type="FunFam" id="3.40.50.300:FF:000126">
    <property type="entry name" value="Galactose/methyl galactoside import ATP-binding protein MglA"/>
    <property type="match status" value="1"/>
</dbReference>
<keyword evidence="6" id="KW-0677">Repeat</keyword>
<keyword evidence="13" id="KW-1185">Reference proteome</keyword>